<evidence type="ECO:0000256" key="1">
    <source>
        <dbReference type="SAM" id="Phobius"/>
    </source>
</evidence>
<dbReference type="STRING" id="1265846.PROCOU_00585"/>
<feature type="transmembrane region" description="Helical" evidence="1">
    <location>
        <begin position="88"/>
        <end position="109"/>
    </location>
</feature>
<feature type="transmembrane region" description="Helical" evidence="1">
    <location>
        <begin position="121"/>
        <end position="138"/>
    </location>
</feature>
<dbReference type="PANTHER" id="PTHR40448">
    <property type="entry name" value="TWO-COMPONENT SENSOR HISTIDINE KINASE"/>
    <property type="match status" value="1"/>
</dbReference>
<evidence type="ECO:0000313" key="3">
    <source>
        <dbReference type="Proteomes" id="UP000295558"/>
    </source>
</evidence>
<gene>
    <name evidence="2" type="ORF">DFP96_108100</name>
</gene>
<evidence type="ECO:0008006" key="4">
    <source>
        <dbReference type="Google" id="ProtNLM"/>
    </source>
</evidence>
<name>A0A4V3DPI3_9LIST</name>
<keyword evidence="1" id="KW-1133">Transmembrane helix</keyword>
<feature type="transmembrane region" description="Helical" evidence="1">
    <location>
        <begin position="59"/>
        <end position="76"/>
    </location>
</feature>
<dbReference type="Proteomes" id="UP000295558">
    <property type="component" value="Unassembled WGS sequence"/>
</dbReference>
<dbReference type="AlphaFoldDB" id="A0A4V3DPI3"/>
<keyword evidence="3" id="KW-1185">Reference proteome</keyword>
<sequence length="292" mass="33588">MQEVQTYFLSAVLGGSVQIISLLMGIQILGKCIFSKLNLIILFSILLIAGLLLLYYVQYYSLIVTICVLIFAIRYKKGSWLLSISLPFICLIYLVAVDSLINSSALIIFQSTVERNISDPKMYLIIYIAWLVLTYIFYKVSAKIIFSDKIRGIAIKNKIMLLFTLIITILIVYLHIYLESTYQFANEIVLSNAILFLIYFLSIAIIFMLILKTSERQVTAENQALKKQQLEEYVTSMEKLYSEMNTFRHDYINILASLKGYIEKGDQALLQAYFENTILPLYIRRETGGTEE</sequence>
<dbReference type="PANTHER" id="PTHR40448:SF1">
    <property type="entry name" value="TWO-COMPONENT SENSOR HISTIDINE KINASE"/>
    <property type="match status" value="1"/>
</dbReference>
<organism evidence="2 3">
    <name type="scientific">Listeria rocourtiae</name>
    <dbReference type="NCBI Taxonomy" id="647910"/>
    <lineage>
        <taxon>Bacteria</taxon>
        <taxon>Bacillati</taxon>
        <taxon>Bacillota</taxon>
        <taxon>Bacilli</taxon>
        <taxon>Bacillales</taxon>
        <taxon>Listeriaceae</taxon>
        <taxon>Listeria</taxon>
    </lineage>
</organism>
<feature type="transmembrane region" description="Helical" evidence="1">
    <location>
        <begin position="190"/>
        <end position="211"/>
    </location>
</feature>
<accession>A0A4V3DPI3</accession>
<dbReference type="GO" id="GO:0042802">
    <property type="term" value="F:identical protein binding"/>
    <property type="evidence" value="ECO:0007669"/>
    <property type="project" value="TreeGrafter"/>
</dbReference>
<protein>
    <recommendedName>
        <fullName evidence="4">Sensor kinase SpoOB-type protein</fullName>
    </recommendedName>
</protein>
<keyword evidence="1" id="KW-0472">Membrane</keyword>
<evidence type="ECO:0000313" key="2">
    <source>
        <dbReference type="EMBL" id="TDR52426.1"/>
    </source>
</evidence>
<keyword evidence="1" id="KW-0812">Transmembrane</keyword>
<reference evidence="2 3" key="1">
    <citation type="submission" date="2019-03" db="EMBL/GenBank/DDBJ databases">
        <title>Genomic Encyclopedia of Type Strains, Phase III (KMG-III): the genomes of soil and plant-associated and newly described type strains.</title>
        <authorList>
            <person name="Whitman W."/>
        </authorList>
    </citation>
    <scope>NUCLEOTIDE SEQUENCE [LARGE SCALE GENOMIC DNA]</scope>
    <source>
        <strain evidence="2 3">CECT 7972</strain>
    </source>
</reference>
<feature type="transmembrane region" description="Helical" evidence="1">
    <location>
        <begin position="6"/>
        <end position="26"/>
    </location>
</feature>
<dbReference type="EMBL" id="SNZK01000008">
    <property type="protein sequence ID" value="TDR52426.1"/>
    <property type="molecule type" value="Genomic_DNA"/>
</dbReference>
<proteinExistence type="predicted"/>
<comment type="caution">
    <text evidence="2">The sequence shown here is derived from an EMBL/GenBank/DDBJ whole genome shotgun (WGS) entry which is preliminary data.</text>
</comment>
<feature type="transmembrane region" description="Helical" evidence="1">
    <location>
        <begin position="159"/>
        <end position="178"/>
    </location>
</feature>